<feature type="transmembrane region" description="Helical" evidence="2">
    <location>
        <begin position="61"/>
        <end position="85"/>
    </location>
</feature>
<keyword evidence="2" id="KW-1133">Transmembrane helix</keyword>
<evidence type="ECO:0000256" key="2">
    <source>
        <dbReference type="SAM" id="Phobius"/>
    </source>
</evidence>
<dbReference type="STRING" id="512565.AMIS_62430"/>
<dbReference type="AlphaFoldDB" id="I0HEM6"/>
<protein>
    <submittedName>
        <fullName evidence="3">Uncharacterized protein</fullName>
    </submittedName>
</protein>
<accession>I0HEM6</accession>
<dbReference type="Proteomes" id="UP000007882">
    <property type="component" value="Chromosome"/>
</dbReference>
<evidence type="ECO:0000313" key="4">
    <source>
        <dbReference type="Proteomes" id="UP000007882"/>
    </source>
</evidence>
<keyword evidence="2" id="KW-0812">Transmembrane</keyword>
<dbReference type="EMBL" id="AP012319">
    <property type="protein sequence ID" value="BAL91463.1"/>
    <property type="molecule type" value="Genomic_DNA"/>
</dbReference>
<dbReference type="KEGG" id="ams:AMIS_62430"/>
<proteinExistence type="predicted"/>
<keyword evidence="4" id="KW-1185">Reference proteome</keyword>
<keyword evidence="2" id="KW-0472">Membrane</keyword>
<evidence type="ECO:0000313" key="3">
    <source>
        <dbReference type="EMBL" id="BAL91463.1"/>
    </source>
</evidence>
<dbReference type="PATRIC" id="fig|512565.3.peg.6241"/>
<evidence type="ECO:0000256" key="1">
    <source>
        <dbReference type="SAM" id="MobiDB-lite"/>
    </source>
</evidence>
<sequence length="244" mass="25546">MIQGTSVPADDRGTSRNRPAAAPHPSRERPWSTRTPEVFSEGPTEPLHQAKPQPTTKRRRGGAAVAVVISVLALLVSAVAGYFSWRALTMAPMRHAMPVGTTPVDRPPAPEQYPVAYAKEPLRVQVGCSAVIFLDLDEPRADAQEQVADLRYDSRCGDEPPRLSLGAGAASGSPRSNADTDAAGCLRSIRTSPLGPGADVVVKKGAALCVLTASVPAVLALVEIIDVGGTGTAGLRATSWKVLD</sequence>
<feature type="region of interest" description="Disordered" evidence="1">
    <location>
        <begin position="1"/>
        <end position="60"/>
    </location>
</feature>
<dbReference type="HOGENOM" id="CLU_111447_0_0_11"/>
<organism evidence="3 4">
    <name type="scientific">Actinoplanes missouriensis (strain ATCC 14538 / DSM 43046 / CBS 188.64 / JCM 3121 / NBRC 102363 / NCIMB 12654 / NRRL B-3342 / UNCC 431)</name>
    <dbReference type="NCBI Taxonomy" id="512565"/>
    <lineage>
        <taxon>Bacteria</taxon>
        <taxon>Bacillati</taxon>
        <taxon>Actinomycetota</taxon>
        <taxon>Actinomycetes</taxon>
        <taxon>Micromonosporales</taxon>
        <taxon>Micromonosporaceae</taxon>
        <taxon>Actinoplanes</taxon>
    </lineage>
</organism>
<reference evidence="3 4" key="1">
    <citation type="submission" date="2012-02" db="EMBL/GenBank/DDBJ databases">
        <title>Complete genome sequence of Actinoplanes missouriensis 431 (= NBRC 102363).</title>
        <authorList>
            <person name="Ohnishi Y."/>
            <person name="Ishikawa J."/>
            <person name="Sekine M."/>
            <person name="Hosoyama A."/>
            <person name="Harada T."/>
            <person name="Narita H."/>
            <person name="Hata T."/>
            <person name="Konno Y."/>
            <person name="Tutikane K."/>
            <person name="Fujita N."/>
            <person name="Horinouchi S."/>
            <person name="Hayakawa M."/>
        </authorList>
    </citation>
    <scope>NUCLEOTIDE SEQUENCE [LARGE SCALE GENOMIC DNA]</scope>
    <source>
        <strain evidence="4">ATCC 14538 / DSM 43046 / CBS 188.64 / JCM 3121 / NBRC 102363 / NCIMB 12654 / NRRL B-3342 / UNCC 431</strain>
    </source>
</reference>
<name>I0HEM6_ACTM4</name>
<gene>
    <name evidence="3" type="ordered locus">AMIS_62430</name>
</gene>